<accession>A0A5S5C7Y5</accession>
<proteinExistence type="predicted"/>
<comment type="caution">
    <text evidence="1">The sequence shown here is derived from an EMBL/GenBank/DDBJ whole genome shotgun (WGS) entry which is preliminary data.</text>
</comment>
<dbReference type="EMBL" id="VNHS01000005">
    <property type="protein sequence ID" value="TYP74718.1"/>
    <property type="molecule type" value="Genomic_DNA"/>
</dbReference>
<protein>
    <submittedName>
        <fullName evidence="1">Uncharacterized protein</fullName>
    </submittedName>
</protein>
<dbReference type="Proteomes" id="UP000323257">
    <property type="component" value="Unassembled WGS sequence"/>
</dbReference>
<gene>
    <name evidence="1" type="ORF">BCM02_105262</name>
</gene>
<dbReference type="RefSeq" id="WP_148929955.1">
    <property type="nucleotide sequence ID" value="NZ_VNHS01000005.1"/>
</dbReference>
<sequence>MILNRHTILPGTLNVNVIHILQSDIGIRVKEEAGHFILIDAEDCPEMARLSRLFRHVHETNDVIYLQRDNQTHTNLFIFNGAVHPLNFKRAKEITSALLHSKIERLELSVDTATDETFWSIRTRWKYEKQLRIQANPHHALLNVSKLGSELLTHSCAQLADSYLGHSHFDWYSTPNSPELIIRNMARND</sequence>
<evidence type="ECO:0000313" key="2">
    <source>
        <dbReference type="Proteomes" id="UP000323257"/>
    </source>
</evidence>
<dbReference type="OrthoDB" id="2612081at2"/>
<name>A0A5S5C7Y5_9BACL</name>
<dbReference type="AlphaFoldDB" id="A0A5S5C7Y5"/>
<keyword evidence="2" id="KW-1185">Reference proteome</keyword>
<organism evidence="1 2">
    <name type="scientific">Paenibacillus methanolicus</name>
    <dbReference type="NCBI Taxonomy" id="582686"/>
    <lineage>
        <taxon>Bacteria</taxon>
        <taxon>Bacillati</taxon>
        <taxon>Bacillota</taxon>
        <taxon>Bacilli</taxon>
        <taxon>Bacillales</taxon>
        <taxon>Paenibacillaceae</taxon>
        <taxon>Paenibacillus</taxon>
    </lineage>
</organism>
<reference evidence="1 2" key="1">
    <citation type="submission" date="2019-07" db="EMBL/GenBank/DDBJ databases">
        <title>Genomic Encyclopedia of Type Strains, Phase III (KMG-III): the genomes of soil and plant-associated and newly described type strains.</title>
        <authorList>
            <person name="Whitman W."/>
        </authorList>
    </citation>
    <scope>NUCLEOTIDE SEQUENCE [LARGE SCALE GENOMIC DNA]</scope>
    <source>
        <strain evidence="1 2">BL24</strain>
    </source>
</reference>
<evidence type="ECO:0000313" key="1">
    <source>
        <dbReference type="EMBL" id="TYP74718.1"/>
    </source>
</evidence>